<accession>A0A2K3DLC9</accession>
<dbReference type="Proteomes" id="UP000006906">
    <property type="component" value="Chromosome 7"/>
</dbReference>
<reference evidence="1 2" key="1">
    <citation type="journal article" date="2007" name="Science">
        <title>The Chlamydomonas genome reveals the evolution of key animal and plant functions.</title>
        <authorList>
            <person name="Merchant S.S."/>
            <person name="Prochnik S.E."/>
            <person name="Vallon O."/>
            <person name="Harris E.H."/>
            <person name="Karpowicz S.J."/>
            <person name="Witman G.B."/>
            <person name="Terry A."/>
            <person name="Salamov A."/>
            <person name="Fritz-Laylin L.K."/>
            <person name="Marechal-Drouard L."/>
            <person name="Marshall W.F."/>
            <person name="Qu L.H."/>
            <person name="Nelson D.R."/>
            <person name="Sanderfoot A.A."/>
            <person name="Spalding M.H."/>
            <person name="Kapitonov V.V."/>
            <person name="Ren Q."/>
            <person name="Ferris P."/>
            <person name="Lindquist E."/>
            <person name="Shapiro H."/>
            <person name="Lucas S.M."/>
            <person name="Grimwood J."/>
            <person name="Schmutz J."/>
            <person name="Cardol P."/>
            <person name="Cerutti H."/>
            <person name="Chanfreau G."/>
            <person name="Chen C.L."/>
            <person name="Cognat V."/>
            <person name="Croft M.T."/>
            <person name="Dent R."/>
            <person name="Dutcher S."/>
            <person name="Fernandez E."/>
            <person name="Fukuzawa H."/>
            <person name="Gonzalez-Ballester D."/>
            <person name="Gonzalez-Halphen D."/>
            <person name="Hallmann A."/>
            <person name="Hanikenne M."/>
            <person name="Hippler M."/>
            <person name="Inwood W."/>
            <person name="Jabbari K."/>
            <person name="Kalanon M."/>
            <person name="Kuras R."/>
            <person name="Lefebvre P.A."/>
            <person name="Lemaire S.D."/>
            <person name="Lobanov A.V."/>
            <person name="Lohr M."/>
            <person name="Manuell A."/>
            <person name="Meier I."/>
            <person name="Mets L."/>
            <person name="Mittag M."/>
            <person name="Mittelmeier T."/>
            <person name="Moroney J.V."/>
            <person name="Moseley J."/>
            <person name="Napoli C."/>
            <person name="Nedelcu A.M."/>
            <person name="Niyogi K."/>
            <person name="Novoselov S.V."/>
            <person name="Paulsen I.T."/>
            <person name="Pazour G."/>
            <person name="Purton S."/>
            <person name="Ral J.P."/>
            <person name="Riano-Pachon D.M."/>
            <person name="Riekhof W."/>
            <person name="Rymarquis L."/>
            <person name="Schroda M."/>
            <person name="Stern D."/>
            <person name="Umen J."/>
            <person name="Willows R."/>
            <person name="Wilson N."/>
            <person name="Zimmer S.L."/>
            <person name="Allmer J."/>
            <person name="Balk J."/>
            <person name="Bisova K."/>
            <person name="Chen C.J."/>
            <person name="Elias M."/>
            <person name="Gendler K."/>
            <person name="Hauser C."/>
            <person name="Lamb M.R."/>
            <person name="Ledford H."/>
            <person name="Long J.C."/>
            <person name="Minagawa J."/>
            <person name="Page M.D."/>
            <person name="Pan J."/>
            <person name="Pootakham W."/>
            <person name="Roje S."/>
            <person name="Rose A."/>
            <person name="Stahlberg E."/>
            <person name="Terauchi A.M."/>
            <person name="Yang P."/>
            <person name="Ball S."/>
            <person name="Bowler C."/>
            <person name="Dieckmann C.L."/>
            <person name="Gladyshev V.N."/>
            <person name="Green P."/>
            <person name="Jorgensen R."/>
            <person name="Mayfield S."/>
            <person name="Mueller-Roeber B."/>
            <person name="Rajamani S."/>
            <person name="Sayre R.T."/>
            <person name="Brokstein P."/>
            <person name="Dubchak I."/>
            <person name="Goodstein D."/>
            <person name="Hornick L."/>
            <person name="Huang Y.W."/>
            <person name="Jhaveri J."/>
            <person name="Luo Y."/>
            <person name="Martinez D."/>
            <person name="Ngau W.C."/>
            <person name="Otillar B."/>
            <person name="Poliakov A."/>
            <person name="Porter A."/>
            <person name="Szajkowski L."/>
            <person name="Werner G."/>
            <person name="Zhou K."/>
            <person name="Grigoriev I.V."/>
            <person name="Rokhsar D.S."/>
            <person name="Grossman A.R."/>
        </authorList>
    </citation>
    <scope>NUCLEOTIDE SEQUENCE [LARGE SCALE GENOMIC DNA]</scope>
    <source>
        <strain evidence="2">CC-503</strain>
    </source>
</reference>
<dbReference type="GeneID" id="66054208"/>
<dbReference type="InParanoid" id="A0A2K3DLC9"/>
<dbReference type="Gramene" id="PNW81321">
    <property type="protein sequence ID" value="PNW81321"/>
    <property type="gene ID" value="CHLRE_07g350976v5"/>
</dbReference>
<keyword evidence="2" id="KW-1185">Reference proteome</keyword>
<sequence>MSLLCTVFDILTHDVCASGRPRAGGRCWRAMQGFGHGGPGAVALSGLRASAPRRFSCGHA</sequence>
<evidence type="ECO:0000313" key="2">
    <source>
        <dbReference type="Proteomes" id="UP000006906"/>
    </source>
</evidence>
<dbReference type="RefSeq" id="XP_042923129.1">
    <property type="nucleotide sequence ID" value="XM_043064561.1"/>
</dbReference>
<dbReference type="KEGG" id="cre:CHLRE_07g350976v5"/>
<dbReference type="AlphaFoldDB" id="A0A2K3DLC9"/>
<dbReference type="EMBL" id="CM008968">
    <property type="protein sequence ID" value="PNW81321.1"/>
    <property type="molecule type" value="Genomic_DNA"/>
</dbReference>
<evidence type="ECO:0000313" key="1">
    <source>
        <dbReference type="EMBL" id="PNW81321.1"/>
    </source>
</evidence>
<name>A0A2K3DLC9_CHLRE</name>
<organism evidence="1 2">
    <name type="scientific">Chlamydomonas reinhardtii</name>
    <name type="common">Chlamydomonas smithii</name>
    <dbReference type="NCBI Taxonomy" id="3055"/>
    <lineage>
        <taxon>Eukaryota</taxon>
        <taxon>Viridiplantae</taxon>
        <taxon>Chlorophyta</taxon>
        <taxon>core chlorophytes</taxon>
        <taxon>Chlorophyceae</taxon>
        <taxon>CS clade</taxon>
        <taxon>Chlamydomonadales</taxon>
        <taxon>Chlamydomonadaceae</taxon>
        <taxon>Chlamydomonas</taxon>
    </lineage>
</organism>
<gene>
    <name evidence="1" type="ORF">CHLRE_07g350976v5</name>
</gene>
<protein>
    <submittedName>
        <fullName evidence="1">Uncharacterized protein</fullName>
    </submittedName>
</protein>
<proteinExistence type="predicted"/>